<reference evidence="2 3" key="1">
    <citation type="submission" date="2018-08" db="EMBL/GenBank/DDBJ databases">
        <title>Genomic Encyclopedia of Type Strains, Phase IV (KMG-IV): sequencing the most valuable type-strain genomes for metagenomic binning, comparative biology and taxonomic classification.</title>
        <authorList>
            <person name="Goeker M."/>
        </authorList>
    </citation>
    <scope>NUCLEOTIDE SEQUENCE [LARGE SCALE GENOMIC DNA]</scope>
    <source>
        <strain evidence="2 3">DSM 25527</strain>
    </source>
</reference>
<proteinExistence type="predicted"/>
<comment type="caution">
    <text evidence="2">The sequence shown here is derived from an EMBL/GenBank/DDBJ whole genome shotgun (WGS) entry which is preliminary data.</text>
</comment>
<dbReference type="RefSeq" id="WP_119037103.1">
    <property type="nucleotide sequence ID" value="NZ_QXDC01000004.1"/>
</dbReference>
<keyword evidence="3" id="KW-1185">Reference proteome</keyword>
<evidence type="ECO:0000313" key="2">
    <source>
        <dbReference type="EMBL" id="RIA37855.1"/>
    </source>
</evidence>
<gene>
    <name evidence="2" type="ORF">DFR49_3744</name>
</gene>
<dbReference type="EMBL" id="QXDC01000004">
    <property type="protein sequence ID" value="RIA37855.1"/>
    <property type="molecule type" value="Genomic_DNA"/>
</dbReference>
<dbReference type="PROSITE" id="PS51257">
    <property type="entry name" value="PROKAR_LIPOPROTEIN"/>
    <property type="match status" value="1"/>
</dbReference>
<organism evidence="2 3">
    <name type="scientific">Hephaestia caeni</name>
    <dbReference type="NCBI Taxonomy" id="645617"/>
    <lineage>
        <taxon>Bacteria</taxon>
        <taxon>Pseudomonadati</taxon>
        <taxon>Pseudomonadota</taxon>
        <taxon>Alphaproteobacteria</taxon>
        <taxon>Sphingomonadales</taxon>
        <taxon>Sphingomonadaceae</taxon>
        <taxon>Hephaestia</taxon>
    </lineage>
</organism>
<accession>A0A397NT01</accession>
<dbReference type="SUPFAM" id="SSF56524">
    <property type="entry name" value="Oxidoreductase molybdopterin-binding domain"/>
    <property type="match status" value="1"/>
</dbReference>
<dbReference type="InterPro" id="IPR036374">
    <property type="entry name" value="OxRdtase_Mopterin-bd_sf"/>
</dbReference>
<dbReference type="PANTHER" id="PTHR43032">
    <property type="entry name" value="PROTEIN-METHIONINE-SULFOXIDE REDUCTASE"/>
    <property type="match status" value="1"/>
</dbReference>
<dbReference type="Pfam" id="PF00174">
    <property type="entry name" value="Oxidored_molyb"/>
    <property type="match status" value="1"/>
</dbReference>
<feature type="domain" description="Oxidoreductase molybdopterin-binding" evidence="1">
    <location>
        <begin position="92"/>
        <end position="227"/>
    </location>
</feature>
<dbReference type="PANTHER" id="PTHR43032:SF2">
    <property type="entry name" value="BLL0505 PROTEIN"/>
    <property type="match status" value="1"/>
</dbReference>
<dbReference type="AlphaFoldDB" id="A0A397NT01"/>
<sequence>MSAPITRRRLVAGGAIGAGVLLTGCDRAIEIPTVRKILFTGEDMHRGLQRALTDRRALAREFSAAQMSPIFRSNGTRDPGTPAYAALSADNFAAYRLTVTGLVNRPLALSLAQLRSMPARTQITRHDCVEGWSAIGKWTGPMLGNVLKLADIRRDARYIVFRCADLIGGKPYYESIDLIDAFHPQTILAWGMNDAMLTIPHGAPVRLRVERQLGYKHAKYVTGIEAVASLAGIGQGKGGYWEDWVDYDWYAGI</sequence>
<evidence type="ECO:0000313" key="3">
    <source>
        <dbReference type="Proteomes" id="UP000266568"/>
    </source>
</evidence>
<evidence type="ECO:0000259" key="1">
    <source>
        <dbReference type="Pfam" id="PF00174"/>
    </source>
</evidence>
<dbReference type="Gene3D" id="3.90.420.10">
    <property type="entry name" value="Oxidoreductase, molybdopterin-binding domain"/>
    <property type="match status" value="1"/>
</dbReference>
<protein>
    <submittedName>
        <fullName evidence="2">DMSO/TMAO reductase YedYZ molybdopterin-dependent catalytic subunit</fullName>
    </submittedName>
</protein>
<name>A0A397NT01_9SPHN</name>
<dbReference type="Proteomes" id="UP000266568">
    <property type="component" value="Unassembled WGS sequence"/>
</dbReference>
<dbReference type="InterPro" id="IPR000572">
    <property type="entry name" value="OxRdtase_Mopterin-bd_dom"/>
</dbReference>
<dbReference type="OrthoDB" id="9795587at2"/>